<dbReference type="PRINTS" id="PR00150">
    <property type="entry name" value="PEPCARBXLASE"/>
</dbReference>
<evidence type="ECO:0000256" key="1">
    <source>
        <dbReference type="ARBA" id="ARBA00003670"/>
    </source>
</evidence>
<dbReference type="Pfam" id="PF00311">
    <property type="entry name" value="PEPcase"/>
    <property type="match status" value="2"/>
</dbReference>
<organism evidence="3 4">
    <name type="scientific">Sphingobacterium haloxyli</name>
    <dbReference type="NCBI Taxonomy" id="2100533"/>
    <lineage>
        <taxon>Bacteria</taxon>
        <taxon>Pseudomonadati</taxon>
        <taxon>Bacteroidota</taxon>
        <taxon>Sphingobacteriia</taxon>
        <taxon>Sphingobacteriales</taxon>
        <taxon>Sphingobacteriaceae</taxon>
        <taxon>Sphingobacterium</taxon>
    </lineage>
</organism>
<evidence type="ECO:0000256" key="2">
    <source>
        <dbReference type="ARBA" id="ARBA00022419"/>
    </source>
</evidence>
<evidence type="ECO:0000313" key="3">
    <source>
        <dbReference type="EMBL" id="PRD46590.1"/>
    </source>
</evidence>
<keyword evidence="3" id="KW-0670">Pyruvate</keyword>
<dbReference type="Proteomes" id="UP000239711">
    <property type="component" value="Unassembled WGS sequence"/>
</dbReference>
<dbReference type="PANTHER" id="PTHR30523:SF6">
    <property type="entry name" value="PHOSPHOENOLPYRUVATE CARBOXYLASE"/>
    <property type="match status" value="1"/>
</dbReference>
<dbReference type="OrthoDB" id="9768133at2"/>
<dbReference type="InterPro" id="IPR021135">
    <property type="entry name" value="PEP_COase"/>
</dbReference>
<dbReference type="GO" id="GO:0005829">
    <property type="term" value="C:cytosol"/>
    <property type="evidence" value="ECO:0007669"/>
    <property type="project" value="TreeGrafter"/>
</dbReference>
<dbReference type="GO" id="GO:0006099">
    <property type="term" value="P:tricarboxylic acid cycle"/>
    <property type="evidence" value="ECO:0007669"/>
    <property type="project" value="InterPro"/>
</dbReference>
<evidence type="ECO:0000313" key="4">
    <source>
        <dbReference type="Proteomes" id="UP000239711"/>
    </source>
</evidence>
<dbReference type="PANTHER" id="PTHR30523">
    <property type="entry name" value="PHOSPHOENOLPYRUVATE CARBOXYLASE"/>
    <property type="match status" value="1"/>
</dbReference>
<protein>
    <recommendedName>
        <fullName evidence="2">Phosphoenolpyruvate carboxylase</fullName>
    </recommendedName>
</protein>
<dbReference type="GO" id="GO:0008964">
    <property type="term" value="F:phosphoenolpyruvate carboxylase activity"/>
    <property type="evidence" value="ECO:0007669"/>
    <property type="project" value="InterPro"/>
</dbReference>
<dbReference type="SUPFAM" id="SSF51621">
    <property type="entry name" value="Phosphoenolpyruvate/pyruvate domain"/>
    <property type="match status" value="1"/>
</dbReference>
<gene>
    <name evidence="3" type="ORF">C5745_14645</name>
</gene>
<name>A0A2S9J1F8_9SPHI</name>
<comment type="caution">
    <text evidence="3">The sequence shown here is derived from an EMBL/GenBank/DDBJ whole genome shotgun (WGS) entry which is preliminary data.</text>
</comment>
<comment type="function">
    <text evidence="1">Forms oxaloacetate, a four-carbon dicarboxylic acid source for the tricarboxylic acid cycle.</text>
</comment>
<proteinExistence type="predicted"/>
<sequence>MKISQKKSVFHNEVLTRFDLYKSLFLTLPFQSVKHTGTILPFFSTHCEKGVNERLAPEEIIDSFFGQDEQYVQEEDRIDFLFRIVQYIERQVVLFDAVEDSAFHAVGKTDELGILQSLFRRAQENPELKKKIVDKLNNFSVRLVLTAHPTQFYPGPVLAIITDLIDALKRNDVHNIQLLLQQLGKTPFINKEKPTPVDEAASLAWFLENVFYKVASEIHSNIDSELELPIDDVKQLIELGFWPGGDRDGNPNVTAESTKKVANMLRTILFRCYYRDFRLLRRRITFRGTQKYLDLLQDLFYENSFHPAEKPTDDTRKILENLEGVKEVLNTMHDGLFVELVEDLIRKVNTFGCYFTTLDIRQDSSILRNTFNYLVERHPETALDLKAVTSSEADKEKHIPFSELRLGFDEDADKLVIDTLEVIELLKEIQKSGSERAAQRFIISNCQQASDILGLMQLFLWSGWKKESLTIDFVPLFETVDDLSRAADVMRSLYTNKEYSKHIKRRGNKQTIMLGFSDSTKDGGYLMANWSIYKAKIELTAIAREYDVDLVFFDGRGGPPARGGGKTQRFYASMGKEIANEHIQLTIQGQTISSQYGSLETAKYNIEQLLQAGIISELQQKDGDTLTKKQKEVIDQMAHESHDKFMSLRKHPLFLKYLETVSPLKQLSEVNISSRPVKRNSGKELRLEDLRAISFVTSWSQLKQNIPGFYGVGTALRWAEENNLWSYVKNLYESSGMFKTIIDNCMMSMTKSNFDITAYMQYDETFGDFWKMLRDEFELTKKYVLKLSNSSVLMEDYPIERASVLAREKIVLPLLTIQHYAICSLRNKKMSPEQEAIYRKLIARTIYGVVNAGRNVA</sequence>
<dbReference type="InterPro" id="IPR015813">
    <property type="entry name" value="Pyrv/PenolPyrv_kinase-like_dom"/>
</dbReference>
<dbReference type="RefSeq" id="WP_105717753.1">
    <property type="nucleotide sequence ID" value="NZ_PVBQ01000012.1"/>
</dbReference>
<keyword evidence="4" id="KW-1185">Reference proteome</keyword>
<dbReference type="GO" id="GO:0015977">
    <property type="term" value="P:carbon fixation"/>
    <property type="evidence" value="ECO:0007669"/>
    <property type="project" value="InterPro"/>
</dbReference>
<dbReference type="EMBL" id="PVBQ01000012">
    <property type="protein sequence ID" value="PRD46590.1"/>
    <property type="molecule type" value="Genomic_DNA"/>
</dbReference>
<accession>A0A2S9J1F8</accession>
<dbReference type="AlphaFoldDB" id="A0A2S9J1F8"/>
<reference evidence="3 4" key="1">
    <citation type="submission" date="2018-02" db="EMBL/GenBank/DDBJ databases">
        <title>The draft genome of Sphingobacterium sp. 5JN-11.</title>
        <authorList>
            <person name="Liu L."/>
            <person name="Li L."/>
            <person name="Liang L."/>
            <person name="Zhang X."/>
            <person name="Wang T."/>
        </authorList>
    </citation>
    <scope>NUCLEOTIDE SEQUENCE [LARGE SCALE GENOMIC DNA]</scope>
    <source>
        <strain evidence="3 4">5JN-11</strain>
    </source>
</reference>